<accession>A0A6A6B0W4</accession>
<dbReference type="GO" id="GO:0005227">
    <property type="term" value="F:calcium-activated cation channel activity"/>
    <property type="evidence" value="ECO:0007669"/>
    <property type="project" value="InterPro"/>
</dbReference>
<feature type="domain" description="10TM putative phosphate transporter extracellular tail" evidence="10">
    <location>
        <begin position="1215"/>
        <end position="1260"/>
    </location>
</feature>
<feature type="compositionally biased region" description="Basic and acidic residues" evidence="7">
    <location>
        <begin position="277"/>
        <end position="302"/>
    </location>
</feature>
<dbReference type="RefSeq" id="XP_033392582.1">
    <property type="nucleotide sequence ID" value="XM_033542580.1"/>
</dbReference>
<dbReference type="PANTHER" id="PTHR13018">
    <property type="entry name" value="PROBABLE MEMBRANE PROTEIN DUF221-RELATED"/>
    <property type="match status" value="1"/>
</dbReference>
<dbReference type="EMBL" id="ML995510">
    <property type="protein sequence ID" value="KAF2136864.1"/>
    <property type="molecule type" value="Genomic_DNA"/>
</dbReference>
<evidence type="ECO:0000256" key="3">
    <source>
        <dbReference type="ARBA" id="ARBA00022448"/>
    </source>
</evidence>
<sequence>MNTNSTKDPLSGGNAGKALDSQNISFPQFAATLVTGIVAFASFFALFYVLRQKLRRIYEPTTYLVPERQRFVPPPAGWVRWIAPVFLTRRRQFIEKCGLDAYFFIRFIYVLLKIFFPLACVLLPILLPLNATGPVNTDTMGLDLFGWANIGANKTNRLVAHLVMALVVIIWVCFVSYTELKNYIQERQKWMTSPSHRIRASATTVLVTNIPDKWCTVDSLDALFDAFPGGLRNIWINRDFGDLLDKKNKREEIALRLEGAETALIRKCKVRANKMRKREEKEAGMKRSKMERQEQENLEQKQAEQMAGEVGESANNPHEAHTLDEQLHEAMDGPSSQQANGQGAKKPIQLVGQGLSAVGQGFNQIGHGIGRGFGALGQNIDRFGHSTAEGMSKSFNHARRDVDHAFDSPVGYNPDIDGADDGPVNDIHIRQSYHPPPLSSDAGALGPSKDHLHRGPEPEPDQQSDMTPRTKDYLHRGPAVRRTSQNYRTPTMQGSSPNASREASRTRDPSSRAPTGLRRVASTRSQRSDAKHKLTNKHLNPLRIFRKNSEFPSPEPFAKEDDEYPLSGPSPNPASPNTVSPSTPYGSRKNSIEKLPKPERTDDSKESQEQVEKIKRDRHAAKKPPIIDWEEYNRQLEKERATAVWTRFIKPEERETMRLSLFPRSTWWWKIWPTWWFSFGKKVDVIIYCRLQLLELNKEIDEDEKNLDKYPLMNSAFIQFNHQVAAHMACQSITHHRPYNMGPRILEIDPKDVKWDNLSRRWWDRYLRYTAVVAICLGITLLWAFPMAFVGSLSSLDDLGASYDWLKWLQGLPSWFKGFLQGALPPGLQAIFLMLLPVVFRLLVDFSGVPTGVEQELVIQNLYFVFIFIQVFLVVSISSSLMKVLEQLWNSPLELPSILAYNLPKASNYFFSYILLQALYSGSQQLAQMVALAEWFVLSRFMDNTARDKFNRQRKIPSQQWGTFFPVYTNFACIGLIYSVIAPLILVFCIIMAAIVWIVWRYQMFYVMRWSTDSGGLFFPRAINQLFTGLYVMELCLVGLFFIVKNEKKELVCIPHAIVMIFTIPLTFIYQLMLNKAFSPLFKFVPITMEDEAQERQEEFERNLAARYEENNPTVDDDNNTMSTSSPSSVEKHSSIELKKMERAGRRLTGINKPVASPNPNPMATPQLHQHHHGRSPNPSGGADPRLNAAATDPELAGPHNGGYLFQGYHDELEDLTPEERDVLVRRAFEHQALRMTQPCIWIPRDEYGVSNDEISRTADLSSTPSAVVTPRFGATGRGEEAAEQRHGIWITNEFTALDPKARVMFRKPPPDFDSAQEFLQL</sequence>
<feature type="transmembrane region" description="Helical" evidence="8">
    <location>
        <begin position="1022"/>
        <end position="1044"/>
    </location>
</feature>
<feature type="compositionally biased region" description="Basic and acidic residues" evidence="7">
    <location>
        <begin position="448"/>
        <end position="457"/>
    </location>
</feature>
<keyword evidence="6 8" id="KW-0472">Membrane</keyword>
<dbReference type="Pfam" id="PF14703">
    <property type="entry name" value="PHM7_cyt"/>
    <property type="match status" value="2"/>
</dbReference>
<feature type="transmembrane region" description="Helical" evidence="8">
    <location>
        <begin position="99"/>
        <end position="127"/>
    </location>
</feature>
<dbReference type="Pfam" id="PF02714">
    <property type="entry name" value="RSN1_7TM"/>
    <property type="match status" value="1"/>
</dbReference>
<feature type="transmembrane region" description="Helical" evidence="8">
    <location>
        <begin position="828"/>
        <end position="849"/>
    </location>
</feature>
<evidence type="ECO:0000259" key="11">
    <source>
        <dbReference type="Pfam" id="PF13967"/>
    </source>
</evidence>
<dbReference type="OrthoDB" id="1076608at2759"/>
<evidence type="ECO:0000256" key="2">
    <source>
        <dbReference type="ARBA" id="ARBA00007779"/>
    </source>
</evidence>
<dbReference type="GeneID" id="54300077"/>
<evidence type="ECO:0000256" key="1">
    <source>
        <dbReference type="ARBA" id="ARBA00004141"/>
    </source>
</evidence>
<feature type="domain" description="CSC1/OSCA1-like 7TM region" evidence="9">
    <location>
        <begin position="770"/>
        <end position="1041"/>
    </location>
</feature>
<keyword evidence="4 8" id="KW-0812">Transmembrane</keyword>
<feature type="compositionally biased region" description="Basic and acidic residues" evidence="7">
    <location>
        <begin position="1130"/>
        <end position="1145"/>
    </location>
</feature>
<feature type="transmembrane region" description="Helical" evidence="8">
    <location>
        <begin position="158"/>
        <end position="180"/>
    </location>
</feature>
<comment type="subcellular location">
    <subcellularLocation>
        <location evidence="1">Membrane</location>
        <topology evidence="1">Multi-pass membrane protein</topology>
    </subcellularLocation>
</comment>
<organism evidence="13 14">
    <name type="scientific">Aplosporella prunicola CBS 121167</name>
    <dbReference type="NCBI Taxonomy" id="1176127"/>
    <lineage>
        <taxon>Eukaryota</taxon>
        <taxon>Fungi</taxon>
        <taxon>Dikarya</taxon>
        <taxon>Ascomycota</taxon>
        <taxon>Pezizomycotina</taxon>
        <taxon>Dothideomycetes</taxon>
        <taxon>Dothideomycetes incertae sedis</taxon>
        <taxon>Botryosphaeriales</taxon>
        <taxon>Aplosporellaceae</taxon>
        <taxon>Aplosporella</taxon>
    </lineage>
</organism>
<dbReference type="InterPro" id="IPR027815">
    <property type="entry name" value="CSC1/OSCA1-like_cyt"/>
</dbReference>
<keyword evidence="3" id="KW-0813">Transport</keyword>
<feature type="domain" description="CSC1/OSCA1-like cytosolic" evidence="12">
    <location>
        <begin position="203"/>
        <end position="276"/>
    </location>
</feature>
<feature type="transmembrane region" description="Helical" evidence="8">
    <location>
        <begin position="967"/>
        <end position="1000"/>
    </location>
</feature>
<evidence type="ECO:0000313" key="13">
    <source>
        <dbReference type="EMBL" id="KAF2136864.1"/>
    </source>
</evidence>
<evidence type="ECO:0000256" key="7">
    <source>
        <dbReference type="SAM" id="MobiDB-lite"/>
    </source>
</evidence>
<dbReference type="Proteomes" id="UP000799438">
    <property type="component" value="Unassembled WGS sequence"/>
</dbReference>
<feature type="domain" description="CSC1/OSCA1-like N-terminal transmembrane" evidence="11">
    <location>
        <begin position="29"/>
        <end position="179"/>
    </location>
</feature>
<keyword evidence="5 8" id="KW-1133">Transmembrane helix</keyword>
<evidence type="ECO:0000313" key="14">
    <source>
        <dbReference type="Proteomes" id="UP000799438"/>
    </source>
</evidence>
<evidence type="ECO:0000259" key="10">
    <source>
        <dbReference type="Pfam" id="PF12621"/>
    </source>
</evidence>
<feature type="region of interest" description="Disordered" evidence="7">
    <location>
        <begin position="275"/>
        <end position="317"/>
    </location>
</feature>
<dbReference type="GO" id="GO:0005886">
    <property type="term" value="C:plasma membrane"/>
    <property type="evidence" value="ECO:0007669"/>
    <property type="project" value="TreeGrafter"/>
</dbReference>
<comment type="similarity">
    <text evidence="2">Belongs to the CSC1 (TC 1.A.17) family.</text>
</comment>
<evidence type="ECO:0000256" key="5">
    <source>
        <dbReference type="ARBA" id="ARBA00022989"/>
    </source>
</evidence>
<gene>
    <name evidence="13" type="ORF">K452DRAFT_302373</name>
</gene>
<feature type="transmembrane region" description="Helical" evidence="8">
    <location>
        <begin position="1051"/>
        <end position="1073"/>
    </location>
</feature>
<dbReference type="InterPro" id="IPR003864">
    <property type="entry name" value="CSC1/OSCA1-like_7TM"/>
</dbReference>
<evidence type="ECO:0000256" key="6">
    <source>
        <dbReference type="ARBA" id="ARBA00023136"/>
    </source>
</evidence>
<feature type="domain" description="CSC1/OSCA1-like cytosolic" evidence="12">
    <location>
        <begin position="640"/>
        <end position="757"/>
    </location>
</feature>
<evidence type="ECO:0000256" key="8">
    <source>
        <dbReference type="SAM" id="Phobius"/>
    </source>
</evidence>
<feature type="compositionally biased region" description="Polar residues" evidence="7">
    <location>
        <begin position="575"/>
        <end position="589"/>
    </location>
</feature>
<evidence type="ECO:0000259" key="9">
    <source>
        <dbReference type="Pfam" id="PF02714"/>
    </source>
</evidence>
<protein>
    <recommendedName>
        <fullName evidence="15">DUF221-domain-containing protein</fullName>
    </recommendedName>
</protein>
<evidence type="ECO:0000256" key="4">
    <source>
        <dbReference type="ARBA" id="ARBA00022692"/>
    </source>
</evidence>
<feature type="region of interest" description="Disordered" evidence="7">
    <location>
        <begin position="406"/>
        <end position="620"/>
    </location>
</feature>
<feature type="compositionally biased region" description="Polar residues" evidence="7">
    <location>
        <begin position="1120"/>
        <end position="1129"/>
    </location>
</feature>
<feature type="compositionally biased region" description="Basic and acidic residues" evidence="7">
    <location>
        <begin position="590"/>
        <end position="615"/>
    </location>
</feature>
<dbReference type="Pfam" id="PF13967">
    <property type="entry name" value="RSN1_TM"/>
    <property type="match status" value="1"/>
</dbReference>
<feature type="transmembrane region" description="Helical" evidence="8">
    <location>
        <begin position="926"/>
        <end position="946"/>
    </location>
</feature>
<name>A0A6A6B0W4_9PEZI</name>
<dbReference type="PANTHER" id="PTHR13018:SF20">
    <property type="entry name" value="SPORULATION-SPECIFIC PROTEIN 75"/>
    <property type="match status" value="1"/>
</dbReference>
<dbReference type="Pfam" id="PF12621">
    <property type="entry name" value="PHM7_ext"/>
    <property type="match status" value="1"/>
</dbReference>
<feature type="transmembrane region" description="Helical" evidence="8">
    <location>
        <begin position="861"/>
        <end position="882"/>
    </location>
</feature>
<dbReference type="InterPro" id="IPR045122">
    <property type="entry name" value="Csc1-like"/>
</dbReference>
<proteinExistence type="inferred from homology"/>
<evidence type="ECO:0008006" key="15">
    <source>
        <dbReference type="Google" id="ProtNLM"/>
    </source>
</evidence>
<keyword evidence="14" id="KW-1185">Reference proteome</keyword>
<dbReference type="InterPro" id="IPR022257">
    <property type="entry name" value="PHM7_ext"/>
</dbReference>
<feature type="region of interest" description="Disordered" evidence="7">
    <location>
        <begin position="1108"/>
        <end position="1204"/>
    </location>
</feature>
<feature type="compositionally biased region" description="Polar residues" evidence="7">
    <location>
        <begin position="482"/>
        <end position="501"/>
    </location>
</feature>
<reference evidence="13" key="1">
    <citation type="journal article" date="2020" name="Stud. Mycol.">
        <title>101 Dothideomycetes genomes: a test case for predicting lifestyles and emergence of pathogens.</title>
        <authorList>
            <person name="Haridas S."/>
            <person name="Albert R."/>
            <person name="Binder M."/>
            <person name="Bloem J."/>
            <person name="Labutti K."/>
            <person name="Salamov A."/>
            <person name="Andreopoulos B."/>
            <person name="Baker S."/>
            <person name="Barry K."/>
            <person name="Bills G."/>
            <person name="Bluhm B."/>
            <person name="Cannon C."/>
            <person name="Castanera R."/>
            <person name="Culley D."/>
            <person name="Daum C."/>
            <person name="Ezra D."/>
            <person name="Gonzalez J."/>
            <person name="Henrissat B."/>
            <person name="Kuo A."/>
            <person name="Liang C."/>
            <person name="Lipzen A."/>
            <person name="Lutzoni F."/>
            <person name="Magnuson J."/>
            <person name="Mondo S."/>
            <person name="Nolan M."/>
            <person name="Ohm R."/>
            <person name="Pangilinan J."/>
            <person name="Park H.-J."/>
            <person name="Ramirez L."/>
            <person name="Alfaro M."/>
            <person name="Sun H."/>
            <person name="Tritt A."/>
            <person name="Yoshinaga Y."/>
            <person name="Zwiers L.-H."/>
            <person name="Turgeon B."/>
            <person name="Goodwin S."/>
            <person name="Spatafora J."/>
            <person name="Crous P."/>
            <person name="Grigoriev I."/>
        </authorList>
    </citation>
    <scope>NUCLEOTIDE SEQUENCE</scope>
    <source>
        <strain evidence="13">CBS 121167</strain>
    </source>
</reference>
<dbReference type="InterPro" id="IPR032880">
    <property type="entry name" value="CSC1/OSCA1-like_N"/>
</dbReference>
<feature type="transmembrane region" description="Helical" evidence="8">
    <location>
        <begin position="766"/>
        <end position="789"/>
    </location>
</feature>
<evidence type="ECO:0000259" key="12">
    <source>
        <dbReference type="Pfam" id="PF14703"/>
    </source>
</evidence>
<feature type="transmembrane region" description="Helical" evidence="8">
    <location>
        <begin position="29"/>
        <end position="50"/>
    </location>
</feature>